<organism evidence="1 2">
    <name type="scientific">Vitis vinifera</name>
    <name type="common">Grape</name>
    <dbReference type="NCBI Taxonomy" id="29760"/>
    <lineage>
        <taxon>Eukaryota</taxon>
        <taxon>Viridiplantae</taxon>
        <taxon>Streptophyta</taxon>
        <taxon>Embryophyta</taxon>
        <taxon>Tracheophyta</taxon>
        <taxon>Spermatophyta</taxon>
        <taxon>Magnoliopsida</taxon>
        <taxon>eudicotyledons</taxon>
        <taxon>Gunneridae</taxon>
        <taxon>Pentapetalae</taxon>
        <taxon>rosids</taxon>
        <taxon>Vitales</taxon>
        <taxon>Vitaceae</taxon>
        <taxon>Viteae</taxon>
        <taxon>Vitis</taxon>
    </lineage>
</organism>
<sequence length="205" mass="23628">MSTFNNLKDSLMLKRPSYVRKLNKVLYGLRQAPRFWFQELRNFLLSTSYFLGIETFCIDGGLFLSQHKYILELHHRTHILDSKEVSTPMSSTDPLRLHDGSPPADATTYRQTLGALQYLSMTCLDISFTVNKLSSLCINLLCNIGPLLSVSLLFQRDLYPWNSHPKVAKHQLCIFPVHSVDQLVDSLMKLLYCQTFLVNVTDWRP</sequence>
<accession>A0A438C9I2</accession>
<evidence type="ECO:0000313" key="2">
    <source>
        <dbReference type="Proteomes" id="UP000288805"/>
    </source>
</evidence>
<reference evidence="1 2" key="1">
    <citation type="journal article" date="2018" name="PLoS Genet.">
        <title>Population sequencing reveals clonal diversity and ancestral inbreeding in the grapevine cultivar Chardonnay.</title>
        <authorList>
            <person name="Roach M.J."/>
            <person name="Johnson D.L."/>
            <person name="Bohlmann J."/>
            <person name="van Vuuren H.J."/>
            <person name="Jones S.J."/>
            <person name="Pretorius I.S."/>
            <person name="Schmidt S.A."/>
            <person name="Borneman A.R."/>
        </authorList>
    </citation>
    <scope>NUCLEOTIDE SEQUENCE [LARGE SCALE GENOMIC DNA]</scope>
    <source>
        <strain evidence="2">cv. Chardonnay</strain>
        <tissue evidence="1">Leaf</tissue>
    </source>
</reference>
<dbReference type="Proteomes" id="UP000288805">
    <property type="component" value="Unassembled WGS sequence"/>
</dbReference>
<comment type="caution">
    <text evidence="1">The sequence shown here is derived from an EMBL/GenBank/DDBJ whole genome shotgun (WGS) entry which is preliminary data.</text>
</comment>
<dbReference type="AlphaFoldDB" id="A0A438C9I2"/>
<proteinExistence type="predicted"/>
<protein>
    <submittedName>
        <fullName evidence="1">Retrovirus-related Pol polyprotein from transposon RE2</fullName>
    </submittedName>
</protein>
<dbReference type="EMBL" id="QGNW01002427">
    <property type="protein sequence ID" value="RVW19848.1"/>
    <property type="molecule type" value="Genomic_DNA"/>
</dbReference>
<gene>
    <name evidence="1" type="primary">RE2_792</name>
    <name evidence="1" type="ORF">CK203_116341</name>
</gene>
<evidence type="ECO:0000313" key="1">
    <source>
        <dbReference type="EMBL" id="RVW19848.1"/>
    </source>
</evidence>
<name>A0A438C9I2_VITVI</name>